<organism evidence="1 2">
    <name type="scientific">Toxoplasma gondii ARI</name>
    <dbReference type="NCBI Taxonomy" id="1074872"/>
    <lineage>
        <taxon>Eukaryota</taxon>
        <taxon>Sar</taxon>
        <taxon>Alveolata</taxon>
        <taxon>Apicomplexa</taxon>
        <taxon>Conoidasida</taxon>
        <taxon>Coccidia</taxon>
        <taxon>Eucoccidiorida</taxon>
        <taxon>Eimeriorina</taxon>
        <taxon>Sarcocystidae</taxon>
        <taxon>Toxoplasma</taxon>
    </lineage>
</organism>
<reference evidence="1 2" key="1">
    <citation type="journal article" date="2016" name="Nat. Commun.">
        <title>Local admixture of amplified and diversified secreted pathogenesis determinants shapes mosaic Toxoplasma gondii genomes.</title>
        <authorList>
            <person name="Lorenzi H."/>
            <person name="Khan A."/>
            <person name="Behnke M.S."/>
            <person name="Namasivayam S."/>
            <person name="Swapna L.S."/>
            <person name="Hadjithomas M."/>
            <person name="Karamycheva S."/>
            <person name="Pinney D."/>
            <person name="Brunk B.P."/>
            <person name="Ajioka J.W."/>
            <person name="Ajzenberg D."/>
            <person name="Boothroyd J.C."/>
            <person name="Boyle J.P."/>
            <person name="Darde M.L."/>
            <person name="Diaz-Miranda M.A."/>
            <person name="Dubey J.P."/>
            <person name="Fritz H.M."/>
            <person name="Gennari S.M."/>
            <person name="Gregory B.D."/>
            <person name="Kim K."/>
            <person name="Saeij J.P."/>
            <person name="Su C."/>
            <person name="White M.W."/>
            <person name="Zhu X.Q."/>
            <person name="Howe D.K."/>
            <person name="Rosenthal B.M."/>
            <person name="Grigg M.E."/>
            <person name="Parkinson J."/>
            <person name="Liu L."/>
            <person name="Kissinger J.C."/>
            <person name="Roos D.S."/>
            <person name="Sibley L.D."/>
        </authorList>
    </citation>
    <scope>NUCLEOTIDE SEQUENCE [LARGE SCALE GENOMIC DNA]</scope>
    <source>
        <strain evidence="1 2">ARI</strain>
    </source>
</reference>
<protein>
    <submittedName>
        <fullName evidence="1">Uncharacterized protein</fullName>
    </submittedName>
</protein>
<comment type="caution">
    <text evidence="1">The sequence shown here is derived from an EMBL/GenBank/DDBJ whole genome shotgun (WGS) entry which is preliminary data.</text>
</comment>
<dbReference type="GO" id="GO:0015631">
    <property type="term" value="F:tubulin binding"/>
    <property type="evidence" value="ECO:0007669"/>
    <property type="project" value="TreeGrafter"/>
</dbReference>
<dbReference type="VEuPathDB" id="ToxoDB:TGARI_217920"/>
<dbReference type="Gene3D" id="2.60.40.10">
    <property type="entry name" value="Immunoglobulins"/>
    <property type="match status" value="2"/>
</dbReference>
<dbReference type="Proteomes" id="UP000074247">
    <property type="component" value="Unassembled WGS sequence"/>
</dbReference>
<proteinExistence type="predicted"/>
<dbReference type="GO" id="GO:0005929">
    <property type="term" value="C:cilium"/>
    <property type="evidence" value="ECO:0007669"/>
    <property type="project" value="TreeGrafter"/>
</dbReference>
<evidence type="ECO:0000313" key="2">
    <source>
        <dbReference type="Proteomes" id="UP000074247"/>
    </source>
</evidence>
<accession>A0A139YA42</accession>
<dbReference type="PANTHER" id="PTHR46348:SF1">
    <property type="entry name" value="DELETED IN LUNG AND ESOPHAGEAL CANCER PROTEIN 1"/>
    <property type="match status" value="1"/>
</dbReference>
<dbReference type="OrthoDB" id="330634at2759"/>
<dbReference type="GO" id="GO:0008285">
    <property type="term" value="P:negative regulation of cell population proliferation"/>
    <property type="evidence" value="ECO:0007669"/>
    <property type="project" value="InterPro"/>
</dbReference>
<sequence length="472" mass="53458">MKESDMALFLQVLCRRELAHLPALPPLVDFGTCMVGEVPEVRIPVRNEGGEAVFTVAHFPCGDKDQELLENSKYELHLPLAIHKPTATANVQHAGNEYQKSHSPDLAISARFKHRFFTLDPASFALKKGEEQEVCVRFASQKAGVFENDYVIRSDSGQTWPLRFKACATSTQIELVQFDGKPWTMQRLFDAEDWYEGERRRDVENVSFEKATSNWKGEPGGERGQKEAQNGIALRALPNKICFGEVQVDGGVTERRMSLRNRSQLPVKLRWRLLPGHPYAIDIHADGENRHCQFSLNPTSIDLEPGATQEFIFSFKPYKQGIKIRKVAEATAELEVRGFPPQDVLRWQSFKHACSTPSKTTVDSQHTRTSNPKKKCVSIFAMLWLCWHRQPQQSLVRECCGVGVALSPIETHSAYLRKFPASAERSWLRGNVLFPYFVQTALSTEITAREDIASSPVGRICEDYMRKCECGR</sequence>
<evidence type="ECO:0000313" key="1">
    <source>
        <dbReference type="EMBL" id="KYF49033.1"/>
    </source>
</evidence>
<dbReference type="AlphaFoldDB" id="A0A139YA42"/>
<gene>
    <name evidence="1" type="ORF">TGARI_217920</name>
</gene>
<dbReference type="InterPro" id="IPR033304">
    <property type="entry name" value="DLEC1"/>
</dbReference>
<dbReference type="InterPro" id="IPR013783">
    <property type="entry name" value="Ig-like_fold"/>
</dbReference>
<dbReference type="PANTHER" id="PTHR46348">
    <property type="entry name" value="DELETED IN LUNG AND ESOPHAGEAL CANCER PROTEIN 1"/>
    <property type="match status" value="1"/>
</dbReference>
<name>A0A139YA42_TOXGO</name>
<dbReference type="GO" id="GO:0005737">
    <property type="term" value="C:cytoplasm"/>
    <property type="evidence" value="ECO:0007669"/>
    <property type="project" value="TreeGrafter"/>
</dbReference>
<dbReference type="EMBL" id="AGQS02003469">
    <property type="protein sequence ID" value="KYF49033.1"/>
    <property type="molecule type" value="Genomic_DNA"/>
</dbReference>